<evidence type="ECO:0000313" key="2">
    <source>
        <dbReference type="EMBL" id="WOT39489.1"/>
    </source>
</evidence>
<organism evidence="2 3">
    <name type="scientific">Streptomyces coeruleorubidus</name>
    <dbReference type="NCBI Taxonomy" id="116188"/>
    <lineage>
        <taxon>Bacteria</taxon>
        <taxon>Bacillati</taxon>
        <taxon>Actinomycetota</taxon>
        <taxon>Actinomycetes</taxon>
        <taxon>Kitasatosporales</taxon>
        <taxon>Streptomycetaceae</taxon>
        <taxon>Streptomyces</taxon>
    </lineage>
</organism>
<gene>
    <name evidence="2" type="ORF">R5U08_37490</name>
</gene>
<evidence type="ECO:0000313" key="3">
    <source>
        <dbReference type="Proteomes" id="UP001305002"/>
    </source>
</evidence>
<dbReference type="RefSeq" id="WP_193506618.1">
    <property type="nucleotide sequence ID" value="NZ_BMSO01000014.1"/>
</dbReference>
<feature type="compositionally biased region" description="Low complexity" evidence="1">
    <location>
        <begin position="1"/>
        <end position="13"/>
    </location>
</feature>
<proteinExistence type="predicted"/>
<keyword evidence="3" id="KW-1185">Reference proteome</keyword>
<name>A0ABZ0KN76_STRC4</name>
<sequence length="54" mass="5863">MPTAPITAIPPGTGRRRGEESEVKGSFRVADAAAVSERHFMSLVHLAQQHNGRH</sequence>
<reference evidence="2 3" key="2">
    <citation type="journal article" date="2024" name="Microb. Biotechnol.">
        <title>The involvement of multiple ABC transporters in daunorubicin efflux in Streptomyces coeruleorubidus.</title>
        <authorList>
            <person name="Dong J."/>
            <person name="Ning J."/>
            <person name="Tian Y."/>
            <person name="Li H."/>
            <person name="Chen H."/>
            <person name="Guan W."/>
        </authorList>
    </citation>
    <scope>NUCLEOTIDE SEQUENCE [LARGE SCALE GENOMIC DNA]</scope>
    <source>
        <strain evidence="2 3">CICC 11043</strain>
    </source>
</reference>
<dbReference type="Proteomes" id="UP001305002">
    <property type="component" value="Chromosome"/>
</dbReference>
<evidence type="ECO:0000256" key="1">
    <source>
        <dbReference type="SAM" id="MobiDB-lite"/>
    </source>
</evidence>
<feature type="region of interest" description="Disordered" evidence="1">
    <location>
        <begin position="1"/>
        <end position="25"/>
    </location>
</feature>
<protein>
    <recommendedName>
        <fullName evidence="4">DUF397 domain-containing protein</fullName>
    </recommendedName>
</protein>
<evidence type="ECO:0008006" key="4">
    <source>
        <dbReference type="Google" id="ProtNLM"/>
    </source>
</evidence>
<feature type="compositionally biased region" description="Basic and acidic residues" evidence="1">
    <location>
        <begin position="16"/>
        <end position="25"/>
    </location>
</feature>
<accession>A0ABZ0KN76</accession>
<reference evidence="2 3" key="1">
    <citation type="journal article" date="2021" name="J. Microbiol. Biotechnol.">
        <title>An Efficient Markerless Deletion System Suitable for the Industrial Strains of Streptomyces.</title>
        <authorList>
            <person name="Dong J."/>
            <person name="Wei J."/>
            <person name="Li H."/>
            <person name="Zhao S."/>
            <person name="Guan W."/>
        </authorList>
    </citation>
    <scope>NUCLEOTIDE SEQUENCE [LARGE SCALE GENOMIC DNA]</scope>
    <source>
        <strain evidence="2 3">CICC 11043</strain>
    </source>
</reference>
<dbReference type="EMBL" id="CP137524">
    <property type="protein sequence ID" value="WOT39489.1"/>
    <property type="molecule type" value="Genomic_DNA"/>
</dbReference>